<dbReference type="AlphaFoldDB" id="A0A0L8FIY9"/>
<reference evidence="1" key="1">
    <citation type="submission" date="2015-07" db="EMBL/GenBank/DDBJ databases">
        <title>MeaNS - Measles Nucleotide Surveillance Program.</title>
        <authorList>
            <person name="Tran T."/>
            <person name="Druce J."/>
        </authorList>
    </citation>
    <scope>NUCLEOTIDE SEQUENCE</scope>
    <source>
        <strain evidence="1">UCB-OBI-ISO-001</strain>
        <tissue evidence="1">Gonad</tissue>
    </source>
</reference>
<sequence length="97" mass="11828">MNGKLDPEFVTAFCEACFRRRKQRFRRNDSIEEVHKWQESVKRRRLTSRYKRKRHEIYLLDCFFLCIFPPKIFSKFVELRHLGSANVKCWISPSMAI</sequence>
<gene>
    <name evidence="1" type="ORF">OCBIM_22019122mg</name>
</gene>
<accession>A0A0L8FIY9</accession>
<protein>
    <submittedName>
        <fullName evidence="1">Uncharacterized protein</fullName>
    </submittedName>
</protein>
<organism evidence="1">
    <name type="scientific">Octopus bimaculoides</name>
    <name type="common">California two-spotted octopus</name>
    <dbReference type="NCBI Taxonomy" id="37653"/>
    <lineage>
        <taxon>Eukaryota</taxon>
        <taxon>Metazoa</taxon>
        <taxon>Spiralia</taxon>
        <taxon>Lophotrochozoa</taxon>
        <taxon>Mollusca</taxon>
        <taxon>Cephalopoda</taxon>
        <taxon>Coleoidea</taxon>
        <taxon>Octopodiformes</taxon>
        <taxon>Octopoda</taxon>
        <taxon>Incirrata</taxon>
        <taxon>Octopodidae</taxon>
        <taxon>Octopus</taxon>
    </lineage>
</organism>
<dbReference type="EMBL" id="KQ430983">
    <property type="protein sequence ID" value="KOF63406.1"/>
    <property type="molecule type" value="Genomic_DNA"/>
</dbReference>
<evidence type="ECO:0000313" key="1">
    <source>
        <dbReference type="EMBL" id="KOF63406.1"/>
    </source>
</evidence>
<proteinExistence type="predicted"/>
<name>A0A0L8FIY9_OCTBM</name>